<sequence length="165" mass="19558">MLNDRKLTYKKKRKLIEKEKPLEKNNEELRGWIIEKTNEIELKINLLITNYFSPKERSEFIQIMMNSSVINMGGKYKILKNIRSFNDSIIGDLQKLNAIRNYFAHVSIQKPMSLTVSQNNISKKYDFPSRVRYMNSSGLMKERSIEDLVAEYCKLHDKITEYLNQ</sequence>
<organism evidence="1 2">
    <name type="scientific">Gaetbulibacter jejuensis</name>
    <dbReference type="NCBI Taxonomy" id="584607"/>
    <lineage>
        <taxon>Bacteria</taxon>
        <taxon>Pseudomonadati</taxon>
        <taxon>Bacteroidota</taxon>
        <taxon>Flavobacteriia</taxon>
        <taxon>Flavobacteriales</taxon>
        <taxon>Flavobacteriaceae</taxon>
        <taxon>Gaetbulibacter</taxon>
    </lineage>
</organism>
<proteinExistence type="predicted"/>
<protein>
    <recommendedName>
        <fullName evidence="3">RiboL-PSP-HEPN domain-containing protein</fullName>
    </recommendedName>
</protein>
<keyword evidence="2" id="KW-1185">Reference proteome</keyword>
<reference evidence="1 2" key="1">
    <citation type="journal article" date="2019" name="Int. J. Syst. Evol. Microbiol.">
        <title>The Global Catalogue of Microorganisms (GCM) 10K type strain sequencing project: providing services to taxonomists for standard genome sequencing and annotation.</title>
        <authorList>
            <consortium name="The Broad Institute Genomics Platform"/>
            <consortium name="The Broad Institute Genome Sequencing Center for Infectious Disease"/>
            <person name="Wu L."/>
            <person name="Ma J."/>
        </authorList>
    </citation>
    <scope>NUCLEOTIDE SEQUENCE [LARGE SCALE GENOMIC DNA]</scope>
    <source>
        <strain evidence="1 2">JCM 15976</strain>
    </source>
</reference>
<evidence type="ECO:0000313" key="2">
    <source>
        <dbReference type="Proteomes" id="UP001500736"/>
    </source>
</evidence>
<dbReference type="EMBL" id="BAAAGF010000001">
    <property type="protein sequence ID" value="GAA0736139.1"/>
    <property type="molecule type" value="Genomic_DNA"/>
</dbReference>
<name>A0ABN1JCU1_9FLAO</name>
<gene>
    <name evidence="1" type="ORF">GCM10009431_01720</name>
</gene>
<dbReference type="Proteomes" id="UP001500736">
    <property type="component" value="Unassembled WGS sequence"/>
</dbReference>
<accession>A0ABN1JCU1</accession>
<evidence type="ECO:0008006" key="3">
    <source>
        <dbReference type="Google" id="ProtNLM"/>
    </source>
</evidence>
<evidence type="ECO:0000313" key="1">
    <source>
        <dbReference type="EMBL" id="GAA0736139.1"/>
    </source>
</evidence>
<comment type="caution">
    <text evidence="1">The sequence shown here is derived from an EMBL/GenBank/DDBJ whole genome shotgun (WGS) entry which is preliminary data.</text>
</comment>